<dbReference type="PANTHER" id="PTHR11360">
    <property type="entry name" value="MONOCARBOXYLATE TRANSPORTER"/>
    <property type="match status" value="1"/>
</dbReference>
<evidence type="ECO:0000313" key="7">
    <source>
        <dbReference type="Proteomes" id="UP000265955"/>
    </source>
</evidence>
<dbReference type="Gene3D" id="1.20.1250.20">
    <property type="entry name" value="MFS general substrate transporter like domains"/>
    <property type="match status" value="1"/>
</dbReference>
<feature type="transmembrane region" description="Helical" evidence="4">
    <location>
        <begin position="289"/>
        <end position="305"/>
    </location>
</feature>
<protein>
    <submittedName>
        <fullName evidence="6">MFS transporter</fullName>
    </submittedName>
</protein>
<dbReference type="Proteomes" id="UP000265955">
    <property type="component" value="Unassembled WGS sequence"/>
</dbReference>
<dbReference type="OrthoDB" id="3573349at2"/>
<evidence type="ECO:0000259" key="5">
    <source>
        <dbReference type="PROSITE" id="PS50850"/>
    </source>
</evidence>
<feature type="transmembrane region" description="Helical" evidence="4">
    <location>
        <begin position="379"/>
        <end position="398"/>
    </location>
</feature>
<keyword evidence="7" id="KW-1185">Reference proteome</keyword>
<dbReference type="GO" id="GO:0022857">
    <property type="term" value="F:transmembrane transporter activity"/>
    <property type="evidence" value="ECO:0007669"/>
    <property type="project" value="InterPro"/>
</dbReference>
<dbReference type="SUPFAM" id="SSF103473">
    <property type="entry name" value="MFS general substrate transporter"/>
    <property type="match status" value="1"/>
</dbReference>
<dbReference type="InterPro" id="IPR020846">
    <property type="entry name" value="MFS_dom"/>
</dbReference>
<dbReference type="RefSeq" id="WP_119770635.1">
    <property type="nucleotide sequence ID" value="NZ_QYUO01000002.1"/>
</dbReference>
<feature type="transmembrane region" description="Helical" evidence="4">
    <location>
        <begin position="348"/>
        <end position="367"/>
    </location>
</feature>
<feature type="transmembrane region" description="Helical" evidence="4">
    <location>
        <begin position="82"/>
        <end position="100"/>
    </location>
</feature>
<keyword evidence="2 4" id="KW-1133">Transmembrane helix</keyword>
<feature type="transmembrane region" description="Helical" evidence="4">
    <location>
        <begin position="54"/>
        <end position="75"/>
    </location>
</feature>
<dbReference type="InterPro" id="IPR011701">
    <property type="entry name" value="MFS"/>
</dbReference>
<feature type="transmembrane region" description="Helical" evidence="4">
    <location>
        <begin position="225"/>
        <end position="243"/>
    </location>
</feature>
<dbReference type="PANTHER" id="PTHR11360:SF284">
    <property type="entry name" value="EG:103B4.3 PROTEIN-RELATED"/>
    <property type="match status" value="1"/>
</dbReference>
<dbReference type="PROSITE" id="PS50850">
    <property type="entry name" value="MFS"/>
    <property type="match status" value="1"/>
</dbReference>
<accession>A0A3A3G228</accession>
<feature type="transmembrane region" description="Helical" evidence="4">
    <location>
        <begin position="311"/>
        <end position="336"/>
    </location>
</feature>
<feature type="transmembrane region" description="Helical" evidence="4">
    <location>
        <begin position="12"/>
        <end position="34"/>
    </location>
</feature>
<dbReference type="EMBL" id="QYUO01000002">
    <property type="protein sequence ID" value="RJF95486.1"/>
    <property type="molecule type" value="Genomic_DNA"/>
</dbReference>
<evidence type="ECO:0000256" key="4">
    <source>
        <dbReference type="SAM" id="Phobius"/>
    </source>
</evidence>
<evidence type="ECO:0000256" key="2">
    <source>
        <dbReference type="ARBA" id="ARBA00022989"/>
    </source>
</evidence>
<keyword evidence="1 4" id="KW-0812">Transmembrane</keyword>
<name>A0A3A3G228_9BURK</name>
<organism evidence="6 7">
    <name type="scientific">Noviherbaspirillum saxi</name>
    <dbReference type="NCBI Taxonomy" id="2320863"/>
    <lineage>
        <taxon>Bacteria</taxon>
        <taxon>Pseudomonadati</taxon>
        <taxon>Pseudomonadota</taxon>
        <taxon>Betaproteobacteria</taxon>
        <taxon>Burkholderiales</taxon>
        <taxon>Oxalobacteraceae</taxon>
        <taxon>Noviherbaspirillum</taxon>
    </lineage>
</organism>
<dbReference type="InterPro" id="IPR036259">
    <property type="entry name" value="MFS_trans_sf"/>
</dbReference>
<keyword evidence="3 4" id="KW-0472">Membrane</keyword>
<sequence length="418" mass="43768">MSTTPTTSNSVYAAIVFGAALGMFAGYPPIFNATSGIFMQPLAAEFHWGRSEVALSYSSSMLGIALISPLVGLLMDRFGARRVILVSAIIFGMCTAAMSLQTGDKAMWVGLSLLVGIFGAGTSVLGYLAILPQWFDKRLGLALAIAMCGLGAGTVVMPSLAQVLISSYGWRTAYVALGICSIVVALVAFFFLRERAPNTGSKKATRPLAPVEGMSLADGLRSWKLWTMFVAFAIASAATLSLNPHFPAMFGDKGFTPEDGAKAASLVGIGLITGRLLTGILLDRIRGSYVAAAFFLIGACGLIMIKTSTSYPILLMAAAMVGLTIGAEGDLISYLVKSYFGMRSFGTFYGIAFAGYALGGVIGPVVVGKLFDLQKSYDTVLLAFPWMLAIAGLALLSLGKYRNASIDGASDSLESATA</sequence>
<evidence type="ECO:0000313" key="6">
    <source>
        <dbReference type="EMBL" id="RJF95486.1"/>
    </source>
</evidence>
<feature type="transmembrane region" description="Helical" evidence="4">
    <location>
        <begin position="263"/>
        <end position="282"/>
    </location>
</feature>
<feature type="transmembrane region" description="Helical" evidence="4">
    <location>
        <begin position="106"/>
        <end position="129"/>
    </location>
</feature>
<evidence type="ECO:0000256" key="3">
    <source>
        <dbReference type="ARBA" id="ARBA00023136"/>
    </source>
</evidence>
<dbReference type="InterPro" id="IPR050327">
    <property type="entry name" value="Proton-linked_MCT"/>
</dbReference>
<dbReference type="Pfam" id="PF07690">
    <property type="entry name" value="MFS_1"/>
    <property type="match status" value="1"/>
</dbReference>
<feature type="transmembrane region" description="Helical" evidence="4">
    <location>
        <begin position="141"/>
        <end position="161"/>
    </location>
</feature>
<gene>
    <name evidence="6" type="ORF">D3871_18970</name>
</gene>
<evidence type="ECO:0000256" key="1">
    <source>
        <dbReference type="ARBA" id="ARBA00022692"/>
    </source>
</evidence>
<feature type="transmembrane region" description="Helical" evidence="4">
    <location>
        <begin position="173"/>
        <end position="192"/>
    </location>
</feature>
<feature type="domain" description="Major facilitator superfamily (MFS) profile" evidence="5">
    <location>
        <begin position="15"/>
        <end position="403"/>
    </location>
</feature>
<dbReference type="AlphaFoldDB" id="A0A3A3G228"/>
<dbReference type="CDD" id="cd17355">
    <property type="entry name" value="MFS_YcxA_like"/>
    <property type="match status" value="1"/>
</dbReference>
<reference evidence="7" key="1">
    <citation type="submission" date="2018-09" db="EMBL/GenBank/DDBJ databases">
        <authorList>
            <person name="Zhu H."/>
        </authorList>
    </citation>
    <scope>NUCLEOTIDE SEQUENCE [LARGE SCALE GENOMIC DNA]</scope>
    <source>
        <strain evidence="7">K1R23-30</strain>
    </source>
</reference>
<proteinExistence type="predicted"/>
<comment type="caution">
    <text evidence="6">The sequence shown here is derived from an EMBL/GenBank/DDBJ whole genome shotgun (WGS) entry which is preliminary data.</text>
</comment>